<proteinExistence type="predicted"/>
<reference evidence="1 2" key="1">
    <citation type="submission" date="2021-04" db="EMBL/GenBank/DDBJ databases">
        <title>Draft genome sequence of Paenibacillus cisolokensis, LC2-13A.</title>
        <authorList>
            <person name="Uke A."/>
            <person name="Chhe C."/>
            <person name="Baramee S."/>
            <person name="Kosugi A."/>
        </authorList>
    </citation>
    <scope>NUCLEOTIDE SEQUENCE [LARGE SCALE GENOMIC DNA]</scope>
    <source>
        <strain evidence="1 2">LC2-13A</strain>
    </source>
</reference>
<dbReference type="EMBL" id="BOVJ01000039">
    <property type="protein sequence ID" value="GIQ62625.1"/>
    <property type="molecule type" value="Genomic_DNA"/>
</dbReference>
<gene>
    <name evidence="1" type="primary">yneQ</name>
    <name evidence="1" type="ORF">PACILC2_11930</name>
</gene>
<organism evidence="1 2">
    <name type="scientific">Paenibacillus cisolokensis</name>
    <dbReference type="NCBI Taxonomy" id="1658519"/>
    <lineage>
        <taxon>Bacteria</taxon>
        <taxon>Bacillati</taxon>
        <taxon>Bacillota</taxon>
        <taxon>Bacilli</taxon>
        <taxon>Bacillales</taxon>
        <taxon>Paenibacillaceae</taxon>
        <taxon>Paenibacillus</taxon>
    </lineage>
</organism>
<evidence type="ECO:0000313" key="1">
    <source>
        <dbReference type="EMBL" id="GIQ62625.1"/>
    </source>
</evidence>
<name>A0ABQ4N368_9BACL</name>
<comment type="caution">
    <text evidence="1">The sequence shown here is derived from an EMBL/GenBank/DDBJ whole genome shotgun (WGS) entry which is preliminary data.</text>
</comment>
<protein>
    <submittedName>
        <fullName evidence="1">Uncharacterized protein</fullName>
    </submittedName>
</protein>
<dbReference type="Proteomes" id="UP000680304">
    <property type="component" value="Unassembled WGS sequence"/>
</dbReference>
<evidence type="ECO:0000313" key="2">
    <source>
        <dbReference type="Proteomes" id="UP000680304"/>
    </source>
</evidence>
<accession>A0ABQ4N368</accession>
<sequence length="102" mass="11978">MRGCGLRHFPSGIEKWKEQAARGEIAFLTHYWVDPRFPGIRTVTKVGCADVGKLADWCRKNGLNPRYIHMRDDYPHFDLLGPEQKKVLMQEGLRDHIERFRL</sequence>
<keyword evidence="2" id="KW-1185">Reference proteome</keyword>